<feature type="signal peptide" evidence="3">
    <location>
        <begin position="1"/>
        <end position="31"/>
    </location>
</feature>
<gene>
    <name evidence="5" type="ORF">DFR37_11761</name>
</gene>
<keyword evidence="2 3" id="KW-0732">Signal</keyword>
<sequence>MIHHVLRKMKAPALALSGLALVGTAAGTALANDKEVVVGFAVAQSGMFQPYDAEGIEMANLYLDELNKRGGVLGHRVRSVIADTRSDRVEGAKAGASVVSQGAKLVVVTCDYDFGAPAALQANRNEIIAVSLCAGDPKMGPAGLGPYVFSAGMAGQSEGVKAADWAFTQRGFKTAYMLTDTHVQYNSSVCAGFEWQWEKLGGKMAGKDTFRNGDPSVASQVTRMRNAIRDDNVDVVMLCTLLPGGATALRQIRAADIETPIISGQAMSGTFWMDSVPNLSDFYTIQQAAVNGDPRESVQKVSKLYADTLGKEITQPSVFGIYAWLDLWVKAVETAGTFDSDAVLKVMNGYTNEPTFLGPYSFTPELHIQDAPEQVIVEIQDGKQAQVILTEQGESLPTNLLYRISN</sequence>
<comment type="caution">
    <text evidence="5">The sequence shown here is derived from an EMBL/GenBank/DDBJ whole genome shotgun (WGS) entry which is preliminary data.</text>
</comment>
<dbReference type="AlphaFoldDB" id="A0A366H0S7"/>
<organism evidence="5 6">
    <name type="scientific">Eoetvoesiella caeni</name>
    <dbReference type="NCBI Taxonomy" id="645616"/>
    <lineage>
        <taxon>Bacteria</taxon>
        <taxon>Pseudomonadati</taxon>
        <taxon>Pseudomonadota</taxon>
        <taxon>Betaproteobacteria</taxon>
        <taxon>Burkholderiales</taxon>
        <taxon>Alcaligenaceae</taxon>
        <taxon>Eoetvoesiella</taxon>
    </lineage>
</organism>
<evidence type="ECO:0000313" key="6">
    <source>
        <dbReference type="Proteomes" id="UP000253628"/>
    </source>
</evidence>
<keyword evidence="6" id="KW-1185">Reference proteome</keyword>
<feature type="domain" description="Leucine-binding protein" evidence="4">
    <location>
        <begin position="36"/>
        <end position="368"/>
    </location>
</feature>
<dbReference type="InterPro" id="IPR028081">
    <property type="entry name" value="Leu-bd"/>
</dbReference>
<dbReference type="OrthoDB" id="8522748at2"/>
<name>A0A366H0S7_9BURK</name>
<evidence type="ECO:0000256" key="3">
    <source>
        <dbReference type="SAM" id="SignalP"/>
    </source>
</evidence>
<accession>A0A366H0S7</accession>
<reference evidence="5 6" key="1">
    <citation type="submission" date="2018-06" db="EMBL/GenBank/DDBJ databases">
        <title>Genomic Encyclopedia of Type Strains, Phase IV (KMG-IV): sequencing the most valuable type-strain genomes for metagenomic binning, comparative biology and taxonomic classification.</title>
        <authorList>
            <person name="Goeker M."/>
        </authorList>
    </citation>
    <scope>NUCLEOTIDE SEQUENCE [LARGE SCALE GENOMIC DNA]</scope>
    <source>
        <strain evidence="5 6">DSM 25520</strain>
    </source>
</reference>
<dbReference type="Gene3D" id="3.40.50.2300">
    <property type="match status" value="2"/>
</dbReference>
<evidence type="ECO:0000313" key="5">
    <source>
        <dbReference type="EMBL" id="RBP35457.1"/>
    </source>
</evidence>
<dbReference type="Pfam" id="PF13458">
    <property type="entry name" value="Peripla_BP_6"/>
    <property type="match status" value="1"/>
</dbReference>
<protein>
    <submittedName>
        <fullName evidence="5">Amino acid/amide ABC transporter substrate-binding protein (HAAT family)</fullName>
    </submittedName>
</protein>
<dbReference type="Proteomes" id="UP000253628">
    <property type="component" value="Unassembled WGS sequence"/>
</dbReference>
<evidence type="ECO:0000256" key="1">
    <source>
        <dbReference type="ARBA" id="ARBA00010062"/>
    </source>
</evidence>
<proteinExistence type="inferred from homology"/>
<evidence type="ECO:0000259" key="4">
    <source>
        <dbReference type="Pfam" id="PF13458"/>
    </source>
</evidence>
<dbReference type="EMBL" id="QNRQ01000017">
    <property type="protein sequence ID" value="RBP35457.1"/>
    <property type="molecule type" value="Genomic_DNA"/>
</dbReference>
<dbReference type="PANTHER" id="PTHR30483:SF6">
    <property type="entry name" value="PERIPLASMIC BINDING PROTEIN OF ABC TRANSPORTER FOR NATURAL AMINO ACIDS"/>
    <property type="match status" value="1"/>
</dbReference>
<dbReference type="InterPro" id="IPR051010">
    <property type="entry name" value="BCAA_transport"/>
</dbReference>
<dbReference type="InterPro" id="IPR028082">
    <property type="entry name" value="Peripla_BP_I"/>
</dbReference>
<comment type="similarity">
    <text evidence="1">Belongs to the leucine-binding protein family.</text>
</comment>
<evidence type="ECO:0000256" key="2">
    <source>
        <dbReference type="ARBA" id="ARBA00022729"/>
    </source>
</evidence>
<feature type="chain" id="PRO_5016702163" evidence="3">
    <location>
        <begin position="32"/>
        <end position="406"/>
    </location>
</feature>
<dbReference type="PANTHER" id="PTHR30483">
    <property type="entry name" value="LEUCINE-SPECIFIC-BINDING PROTEIN"/>
    <property type="match status" value="1"/>
</dbReference>
<dbReference type="SUPFAM" id="SSF53822">
    <property type="entry name" value="Periplasmic binding protein-like I"/>
    <property type="match status" value="1"/>
</dbReference>